<dbReference type="Proteomes" id="UP001216674">
    <property type="component" value="Unassembled WGS sequence"/>
</dbReference>
<protein>
    <submittedName>
        <fullName evidence="1">Type VI secretion system-associated protein TagF</fullName>
    </submittedName>
</protein>
<dbReference type="Pfam" id="PF09867">
    <property type="entry name" value="TagF_N"/>
    <property type="match status" value="1"/>
</dbReference>
<proteinExistence type="predicted"/>
<reference evidence="1 2" key="1">
    <citation type="submission" date="2023-03" db="EMBL/GenBank/DDBJ databases">
        <title>Draft assemblies of triclosan tolerant bacteria isolated from returned activated sludge.</title>
        <authorList>
            <person name="Van Hamelsveld S."/>
        </authorList>
    </citation>
    <scope>NUCLEOTIDE SEQUENCE [LARGE SCALE GENOMIC DNA]</scope>
    <source>
        <strain evidence="1 2">GW210010_S58</strain>
    </source>
</reference>
<dbReference type="EMBL" id="JARJLM010000219">
    <property type="protein sequence ID" value="MDF3833855.1"/>
    <property type="molecule type" value="Genomic_DNA"/>
</dbReference>
<name>A0ABT6AMK6_9BURK</name>
<dbReference type="RefSeq" id="WP_276265079.1">
    <property type="nucleotide sequence ID" value="NZ_JARJLM010000219.1"/>
</dbReference>
<dbReference type="InterPro" id="IPR017748">
    <property type="entry name" value="TagF"/>
</dbReference>
<sequence length="246" mass="26065">MSGEVGVISAPSIFGKVPAQGDFIRHNASLAQVDAWRQWFGAAAGQPCRPGRHAGEPLYFLLGARPMAFPGHDFLLGVLVASRDRVGRPYPMAIWQRANAAGLAPYLRAPAAWLSGVAQIAARHAGQPVAEPLAGEVVASWERHRLPARPAWPAIAARMADRVVATIPADWPGYGMGTPAALRVDWPASLYRPGTAGCCWQAGSDRVVHLRDAAMLGQLIGGLWAESAQVGNGKRGSGMGVANEQR</sequence>
<dbReference type="Gene3D" id="3.40.1730.10">
    <property type="entry name" value="pa0076 domain"/>
    <property type="match status" value="1"/>
</dbReference>
<evidence type="ECO:0000313" key="1">
    <source>
        <dbReference type="EMBL" id="MDF3833855.1"/>
    </source>
</evidence>
<gene>
    <name evidence="1" type="primary">tagF</name>
    <name evidence="1" type="ORF">P3W85_12975</name>
</gene>
<organism evidence="1 2">
    <name type="scientific">Cupriavidus basilensis</name>
    <dbReference type="NCBI Taxonomy" id="68895"/>
    <lineage>
        <taxon>Bacteria</taxon>
        <taxon>Pseudomonadati</taxon>
        <taxon>Pseudomonadota</taxon>
        <taxon>Betaproteobacteria</taxon>
        <taxon>Burkholderiales</taxon>
        <taxon>Burkholderiaceae</taxon>
        <taxon>Cupriavidus</taxon>
    </lineage>
</organism>
<keyword evidence="2" id="KW-1185">Reference proteome</keyword>
<evidence type="ECO:0000313" key="2">
    <source>
        <dbReference type="Proteomes" id="UP001216674"/>
    </source>
</evidence>
<accession>A0ABT6AMK6</accession>
<comment type="caution">
    <text evidence="1">The sequence shown here is derived from an EMBL/GenBank/DDBJ whole genome shotgun (WGS) entry which is preliminary data.</text>
</comment>
<dbReference type="InterPro" id="IPR038225">
    <property type="entry name" value="TagF_sf"/>
</dbReference>
<dbReference type="NCBIfam" id="TIGR03373">
    <property type="entry name" value="VI_minor_4"/>
    <property type="match status" value="1"/>
</dbReference>